<evidence type="ECO:0000256" key="7">
    <source>
        <dbReference type="ARBA" id="ARBA00038093"/>
    </source>
</evidence>
<comment type="function">
    <text evidence="8">Toxic component of a toxin-antitoxin (TA) system. An RNase.</text>
</comment>
<evidence type="ECO:0000313" key="11">
    <source>
        <dbReference type="Proteomes" id="UP000076925"/>
    </source>
</evidence>
<comment type="similarity">
    <text evidence="7 8">Belongs to the PINc/VapC protein family.</text>
</comment>
<dbReference type="PANTHER" id="PTHR33653">
    <property type="entry name" value="RIBONUCLEASE VAPC2"/>
    <property type="match status" value="1"/>
</dbReference>
<name>A0A139X8V4_9CYAN</name>
<evidence type="ECO:0000256" key="8">
    <source>
        <dbReference type="HAMAP-Rule" id="MF_00265"/>
    </source>
</evidence>
<evidence type="ECO:0000256" key="3">
    <source>
        <dbReference type="ARBA" id="ARBA00022722"/>
    </source>
</evidence>
<gene>
    <name evidence="8" type="primary">vapC</name>
    <name evidence="10" type="ORF">WA1_22905</name>
</gene>
<dbReference type="AlphaFoldDB" id="A0A139X8V4"/>
<dbReference type="OrthoDB" id="9815354at2"/>
<evidence type="ECO:0000259" key="9">
    <source>
        <dbReference type="Pfam" id="PF01850"/>
    </source>
</evidence>
<dbReference type="RefSeq" id="WP_017744361.1">
    <property type="nucleotide sequence ID" value="NZ_KQ976354.1"/>
</dbReference>
<dbReference type="InterPro" id="IPR022907">
    <property type="entry name" value="VapC_family"/>
</dbReference>
<keyword evidence="11" id="KW-1185">Reference proteome</keyword>
<comment type="cofactor">
    <cofactor evidence="1 8">
        <name>Mg(2+)</name>
        <dbReference type="ChEBI" id="CHEBI:18420"/>
    </cofactor>
</comment>
<dbReference type="SUPFAM" id="SSF88723">
    <property type="entry name" value="PIN domain-like"/>
    <property type="match status" value="1"/>
</dbReference>
<dbReference type="InterPro" id="IPR050556">
    <property type="entry name" value="Type_II_TA_system_RNase"/>
</dbReference>
<feature type="binding site" evidence="8">
    <location>
        <position position="5"/>
    </location>
    <ligand>
        <name>Mg(2+)</name>
        <dbReference type="ChEBI" id="CHEBI:18420"/>
    </ligand>
</feature>
<reference evidence="10 11" key="1">
    <citation type="journal article" date="2013" name="Genome Biol. Evol.">
        <title>Genomes of Stigonematalean cyanobacteria (subsection V) and the evolution of oxygenic photosynthesis from prokaryotes to plastids.</title>
        <authorList>
            <person name="Dagan T."/>
            <person name="Roettger M."/>
            <person name="Stucken K."/>
            <person name="Landan G."/>
            <person name="Koch R."/>
            <person name="Major P."/>
            <person name="Gould S.B."/>
            <person name="Goremykin V.V."/>
            <person name="Rippka R."/>
            <person name="Tandeau de Marsac N."/>
            <person name="Gugger M."/>
            <person name="Lockhart P.J."/>
            <person name="Allen J.F."/>
            <person name="Brune I."/>
            <person name="Maus I."/>
            <person name="Puhler A."/>
            <person name="Martin W.F."/>
        </authorList>
    </citation>
    <scope>NUCLEOTIDE SEQUENCE [LARGE SCALE GENOMIC DNA]</scope>
    <source>
        <strain evidence="10 11">PCC 7110</strain>
    </source>
</reference>
<keyword evidence="5 8" id="KW-0378">Hydrolase</keyword>
<keyword evidence="4 8" id="KW-0479">Metal-binding</keyword>
<feature type="domain" description="PIN" evidence="9">
    <location>
        <begin position="2"/>
        <end position="122"/>
    </location>
</feature>
<feature type="binding site" evidence="8">
    <location>
        <position position="104"/>
    </location>
    <ligand>
        <name>Mg(2+)</name>
        <dbReference type="ChEBI" id="CHEBI:18420"/>
    </ligand>
</feature>
<dbReference type="Gene3D" id="3.40.50.1010">
    <property type="entry name" value="5'-nuclease"/>
    <property type="match status" value="1"/>
</dbReference>
<dbReference type="GO" id="GO:0016787">
    <property type="term" value="F:hydrolase activity"/>
    <property type="evidence" value="ECO:0007669"/>
    <property type="project" value="UniProtKB-KW"/>
</dbReference>
<keyword evidence="8" id="KW-0800">Toxin</keyword>
<sequence>MIVLDTNVLSELIKPQGSTIVRNWASQQPVTSLFTTTITQAEILYGIAILPEGKRKYQLYQAATLMFAEDFAGRVLAFDESAAVAFANISAQRRLSGMPISQADAQIAAICYSHNAAIATRNVVDFANCGIFIINPWEEKFS</sequence>
<dbReference type="STRING" id="128403.WA1_22905"/>
<organism evidence="10 11">
    <name type="scientific">Scytonema hofmannii PCC 7110</name>
    <dbReference type="NCBI Taxonomy" id="128403"/>
    <lineage>
        <taxon>Bacteria</taxon>
        <taxon>Bacillati</taxon>
        <taxon>Cyanobacteriota</taxon>
        <taxon>Cyanophyceae</taxon>
        <taxon>Nostocales</taxon>
        <taxon>Scytonemataceae</taxon>
        <taxon>Scytonema</taxon>
    </lineage>
</organism>
<keyword evidence="3 8" id="KW-0540">Nuclease</keyword>
<dbReference type="EC" id="3.1.-.-" evidence="8"/>
<evidence type="ECO:0000256" key="4">
    <source>
        <dbReference type="ARBA" id="ARBA00022723"/>
    </source>
</evidence>
<protein>
    <recommendedName>
        <fullName evidence="8">Ribonuclease VapC</fullName>
        <shortName evidence="8">RNase VapC</shortName>
        <ecNumber evidence="8">3.1.-.-</ecNumber>
    </recommendedName>
    <alternativeName>
        <fullName evidence="8">Toxin VapC</fullName>
    </alternativeName>
</protein>
<dbReference type="GO" id="GO:0000287">
    <property type="term" value="F:magnesium ion binding"/>
    <property type="evidence" value="ECO:0007669"/>
    <property type="project" value="UniProtKB-UniRule"/>
</dbReference>
<dbReference type="Proteomes" id="UP000076925">
    <property type="component" value="Unassembled WGS sequence"/>
</dbReference>
<dbReference type="InterPro" id="IPR029060">
    <property type="entry name" value="PIN-like_dom_sf"/>
</dbReference>
<evidence type="ECO:0000313" key="10">
    <source>
        <dbReference type="EMBL" id="KYC41141.1"/>
    </source>
</evidence>
<keyword evidence="6 8" id="KW-0460">Magnesium</keyword>
<evidence type="ECO:0000256" key="2">
    <source>
        <dbReference type="ARBA" id="ARBA00022649"/>
    </source>
</evidence>
<evidence type="ECO:0000256" key="5">
    <source>
        <dbReference type="ARBA" id="ARBA00022801"/>
    </source>
</evidence>
<dbReference type="CDD" id="cd18731">
    <property type="entry name" value="PIN_NgFitB-like"/>
    <property type="match status" value="1"/>
</dbReference>
<dbReference type="PANTHER" id="PTHR33653:SF1">
    <property type="entry name" value="RIBONUCLEASE VAPC2"/>
    <property type="match status" value="1"/>
</dbReference>
<evidence type="ECO:0000256" key="1">
    <source>
        <dbReference type="ARBA" id="ARBA00001946"/>
    </source>
</evidence>
<comment type="caution">
    <text evidence="10">The sequence shown here is derived from an EMBL/GenBank/DDBJ whole genome shotgun (WGS) entry which is preliminary data.</text>
</comment>
<accession>A0A139X8V4</accession>
<dbReference type="EMBL" id="ANNX02000024">
    <property type="protein sequence ID" value="KYC41141.1"/>
    <property type="molecule type" value="Genomic_DNA"/>
</dbReference>
<proteinExistence type="inferred from homology"/>
<dbReference type="InterPro" id="IPR002716">
    <property type="entry name" value="PIN_dom"/>
</dbReference>
<dbReference type="Pfam" id="PF01850">
    <property type="entry name" value="PIN"/>
    <property type="match status" value="1"/>
</dbReference>
<dbReference type="HAMAP" id="MF_00265">
    <property type="entry name" value="VapC_Nob1"/>
    <property type="match status" value="1"/>
</dbReference>
<dbReference type="GO" id="GO:0090729">
    <property type="term" value="F:toxin activity"/>
    <property type="evidence" value="ECO:0007669"/>
    <property type="project" value="UniProtKB-KW"/>
</dbReference>
<evidence type="ECO:0000256" key="6">
    <source>
        <dbReference type="ARBA" id="ARBA00022842"/>
    </source>
</evidence>
<keyword evidence="2 8" id="KW-1277">Toxin-antitoxin system</keyword>
<dbReference type="GO" id="GO:0004540">
    <property type="term" value="F:RNA nuclease activity"/>
    <property type="evidence" value="ECO:0007669"/>
    <property type="project" value="InterPro"/>
</dbReference>